<evidence type="ECO:0000313" key="15">
    <source>
        <dbReference type="EMBL" id="OGE81835.1"/>
    </source>
</evidence>
<feature type="transmembrane region" description="Helical" evidence="14">
    <location>
        <begin position="38"/>
        <end position="60"/>
    </location>
</feature>
<protein>
    <recommendedName>
        <fullName evidence="4 14">Undecaprenyl-diphosphatase</fullName>
        <ecNumber evidence="3 14">3.6.1.27</ecNumber>
    </recommendedName>
    <alternativeName>
        <fullName evidence="12 14">Bacitracin resistance protein</fullName>
    </alternativeName>
    <alternativeName>
        <fullName evidence="11 14">Undecaprenyl pyrophosphate phosphatase</fullName>
    </alternativeName>
</protein>
<comment type="similarity">
    <text evidence="2 14">Belongs to the UppP family.</text>
</comment>
<keyword evidence="6 14" id="KW-0812">Transmembrane</keyword>
<feature type="transmembrane region" description="Helical" evidence="14">
    <location>
        <begin position="222"/>
        <end position="241"/>
    </location>
</feature>
<evidence type="ECO:0000256" key="2">
    <source>
        <dbReference type="ARBA" id="ARBA00010621"/>
    </source>
</evidence>
<keyword evidence="8 14" id="KW-1133">Transmembrane helix</keyword>
<reference evidence="15 16" key="1">
    <citation type="journal article" date="2016" name="Nat. Commun.">
        <title>Thousands of microbial genomes shed light on interconnected biogeochemical processes in an aquifer system.</title>
        <authorList>
            <person name="Anantharaman K."/>
            <person name="Brown C.T."/>
            <person name="Hug L.A."/>
            <person name="Sharon I."/>
            <person name="Castelle C.J."/>
            <person name="Probst A.J."/>
            <person name="Thomas B.C."/>
            <person name="Singh A."/>
            <person name="Wilkins M.J."/>
            <person name="Karaoz U."/>
            <person name="Brodie E.L."/>
            <person name="Williams K.H."/>
            <person name="Hubbard S.S."/>
            <person name="Banfield J.F."/>
        </authorList>
    </citation>
    <scope>NUCLEOTIDE SEQUENCE [LARGE SCALE GENOMIC DNA]</scope>
</reference>
<comment type="function">
    <text evidence="14">Catalyzes the dephosphorylation of undecaprenyl diphosphate (UPP). Confers resistance to bacitracin.</text>
</comment>
<evidence type="ECO:0000313" key="16">
    <source>
        <dbReference type="Proteomes" id="UP000177912"/>
    </source>
</evidence>
<evidence type="ECO:0000256" key="13">
    <source>
        <dbReference type="ARBA" id="ARBA00047594"/>
    </source>
</evidence>
<feature type="transmembrane region" description="Helical" evidence="14">
    <location>
        <begin position="192"/>
        <end position="210"/>
    </location>
</feature>
<evidence type="ECO:0000256" key="6">
    <source>
        <dbReference type="ARBA" id="ARBA00022692"/>
    </source>
</evidence>
<dbReference type="GO" id="GO:0050380">
    <property type="term" value="F:undecaprenyl-diphosphatase activity"/>
    <property type="evidence" value="ECO:0007669"/>
    <property type="project" value="UniProtKB-UniRule"/>
</dbReference>
<dbReference type="InterPro" id="IPR003824">
    <property type="entry name" value="UppP"/>
</dbReference>
<dbReference type="GO" id="GO:0009252">
    <property type="term" value="P:peptidoglycan biosynthetic process"/>
    <property type="evidence" value="ECO:0007669"/>
    <property type="project" value="UniProtKB-KW"/>
</dbReference>
<evidence type="ECO:0000256" key="12">
    <source>
        <dbReference type="ARBA" id="ARBA00032932"/>
    </source>
</evidence>
<dbReference type="GO" id="GO:0046677">
    <property type="term" value="P:response to antibiotic"/>
    <property type="evidence" value="ECO:0007669"/>
    <property type="project" value="UniProtKB-UniRule"/>
</dbReference>
<evidence type="ECO:0000256" key="1">
    <source>
        <dbReference type="ARBA" id="ARBA00004651"/>
    </source>
</evidence>
<keyword evidence="14" id="KW-0961">Cell wall biogenesis/degradation</keyword>
<comment type="catalytic activity">
    <reaction evidence="13 14">
        <text>di-trans,octa-cis-undecaprenyl diphosphate + H2O = di-trans,octa-cis-undecaprenyl phosphate + phosphate + H(+)</text>
        <dbReference type="Rhea" id="RHEA:28094"/>
        <dbReference type="ChEBI" id="CHEBI:15377"/>
        <dbReference type="ChEBI" id="CHEBI:15378"/>
        <dbReference type="ChEBI" id="CHEBI:43474"/>
        <dbReference type="ChEBI" id="CHEBI:58405"/>
        <dbReference type="ChEBI" id="CHEBI:60392"/>
        <dbReference type="EC" id="3.6.1.27"/>
    </reaction>
</comment>
<sequence length="270" mass="29888">MTIFQAIVLGIVQGFTEFLPISSSAHLYLVPYIFGWNYQGLGFDVALHWGTLLSILIIFLKDYIRYVREILPFPQSLPSQGDGDKLMAWYLVLGSIPAALAGFFFQSQAETVFRNPWITVVTLSAFGILLWVADRRLLTSNSSLERGVEQKMTWKKVLFIGFAQALAIVPGVSRSGATITAGLFSKLSRQEATRFAFLLSGPIVFGAGLVSIPNLDSFDMSLLAGFIASATSGFIAIKFLLRYVGSQNFNLFVWYRILFAGIIALSLLMR</sequence>
<evidence type="ECO:0000256" key="8">
    <source>
        <dbReference type="ARBA" id="ARBA00022989"/>
    </source>
</evidence>
<dbReference type="PANTHER" id="PTHR30622:SF4">
    <property type="entry name" value="UNDECAPRENYL-DIPHOSPHATASE"/>
    <property type="match status" value="1"/>
</dbReference>
<organism evidence="15 16">
    <name type="scientific">Candidatus Doudnabacteria bacterium RIFCSPHIGHO2_01_FULL_43_23</name>
    <dbReference type="NCBI Taxonomy" id="1817822"/>
    <lineage>
        <taxon>Bacteria</taxon>
        <taxon>Candidatus Doudnaibacteriota</taxon>
    </lineage>
</organism>
<comment type="caution">
    <text evidence="15">The sequence shown here is derived from an EMBL/GenBank/DDBJ whole genome shotgun (WGS) entry which is preliminary data.</text>
</comment>
<feature type="transmembrane region" description="Helical" evidence="14">
    <location>
        <begin position="117"/>
        <end position="133"/>
    </location>
</feature>
<evidence type="ECO:0000256" key="4">
    <source>
        <dbReference type="ARBA" id="ARBA00021581"/>
    </source>
</evidence>
<dbReference type="EMBL" id="MFEI01000002">
    <property type="protein sequence ID" value="OGE81835.1"/>
    <property type="molecule type" value="Genomic_DNA"/>
</dbReference>
<dbReference type="AlphaFoldDB" id="A0A1F5NVY7"/>
<keyword evidence="7 14" id="KW-0378">Hydrolase</keyword>
<dbReference type="PANTHER" id="PTHR30622">
    <property type="entry name" value="UNDECAPRENYL-DIPHOSPHATASE"/>
    <property type="match status" value="1"/>
</dbReference>
<evidence type="ECO:0000256" key="5">
    <source>
        <dbReference type="ARBA" id="ARBA00022475"/>
    </source>
</evidence>
<evidence type="ECO:0000256" key="9">
    <source>
        <dbReference type="ARBA" id="ARBA00023136"/>
    </source>
</evidence>
<evidence type="ECO:0000256" key="10">
    <source>
        <dbReference type="ARBA" id="ARBA00023251"/>
    </source>
</evidence>
<dbReference type="STRING" id="1817822.A2826_02590"/>
<dbReference type="GO" id="GO:0071555">
    <property type="term" value="P:cell wall organization"/>
    <property type="evidence" value="ECO:0007669"/>
    <property type="project" value="UniProtKB-KW"/>
</dbReference>
<feature type="transmembrane region" description="Helical" evidence="14">
    <location>
        <begin position="86"/>
        <end position="105"/>
    </location>
</feature>
<keyword evidence="5 14" id="KW-1003">Cell membrane</keyword>
<proteinExistence type="inferred from homology"/>
<dbReference type="Proteomes" id="UP000177912">
    <property type="component" value="Unassembled WGS sequence"/>
</dbReference>
<keyword evidence="14" id="KW-0133">Cell shape</keyword>
<dbReference type="HAMAP" id="MF_01006">
    <property type="entry name" value="Undec_diphosphatase"/>
    <property type="match status" value="1"/>
</dbReference>
<evidence type="ECO:0000256" key="14">
    <source>
        <dbReference type="HAMAP-Rule" id="MF_01006"/>
    </source>
</evidence>
<comment type="miscellaneous">
    <text evidence="14">Bacitracin is thought to be involved in the inhibition of peptidoglycan synthesis by sequestering undecaprenyl diphosphate, thereby reducing the pool of lipid carrier available.</text>
</comment>
<keyword evidence="10 14" id="KW-0046">Antibiotic resistance</keyword>
<dbReference type="GO" id="GO:0008360">
    <property type="term" value="P:regulation of cell shape"/>
    <property type="evidence" value="ECO:0007669"/>
    <property type="project" value="UniProtKB-KW"/>
</dbReference>
<gene>
    <name evidence="14" type="primary">uppP</name>
    <name evidence="15" type="ORF">A2826_02590</name>
</gene>
<dbReference type="EC" id="3.6.1.27" evidence="3 14"/>
<name>A0A1F5NVY7_9BACT</name>
<comment type="subcellular location">
    <subcellularLocation>
        <location evidence="1 14">Cell membrane</location>
        <topology evidence="1 14">Multi-pass membrane protein</topology>
    </subcellularLocation>
</comment>
<keyword evidence="14" id="KW-0573">Peptidoglycan synthesis</keyword>
<evidence type="ECO:0000256" key="7">
    <source>
        <dbReference type="ARBA" id="ARBA00022801"/>
    </source>
</evidence>
<dbReference type="GO" id="GO:0005886">
    <property type="term" value="C:plasma membrane"/>
    <property type="evidence" value="ECO:0007669"/>
    <property type="project" value="UniProtKB-SubCell"/>
</dbReference>
<evidence type="ECO:0000256" key="11">
    <source>
        <dbReference type="ARBA" id="ARBA00032707"/>
    </source>
</evidence>
<accession>A0A1F5NVY7</accession>
<evidence type="ECO:0000256" key="3">
    <source>
        <dbReference type="ARBA" id="ARBA00012374"/>
    </source>
</evidence>
<dbReference type="Pfam" id="PF02673">
    <property type="entry name" value="BacA"/>
    <property type="match status" value="1"/>
</dbReference>
<keyword evidence="9 14" id="KW-0472">Membrane</keyword>
<feature type="transmembrane region" description="Helical" evidence="14">
    <location>
        <begin position="253"/>
        <end position="269"/>
    </location>
</feature>